<accession>A0A7H8QW04</accession>
<evidence type="ECO:0000256" key="1">
    <source>
        <dbReference type="ARBA" id="ARBA00006484"/>
    </source>
</evidence>
<evidence type="ECO:0000256" key="2">
    <source>
        <dbReference type="ARBA" id="ARBA00022857"/>
    </source>
</evidence>
<dbReference type="NCBIfam" id="NF005559">
    <property type="entry name" value="PRK07231.1"/>
    <property type="match status" value="1"/>
</dbReference>
<keyword evidence="5" id="KW-1185">Reference proteome</keyword>
<dbReference type="EMBL" id="CP055899">
    <property type="protein sequence ID" value="QKX57675.1"/>
    <property type="molecule type" value="Genomic_DNA"/>
</dbReference>
<dbReference type="GeneID" id="55992293"/>
<proteinExistence type="inferred from homology"/>
<keyword evidence="2" id="KW-0521">NADP</keyword>
<dbReference type="GO" id="GO:0016491">
    <property type="term" value="F:oxidoreductase activity"/>
    <property type="evidence" value="ECO:0007669"/>
    <property type="project" value="UniProtKB-KW"/>
</dbReference>
<dbReference type="PANTHER" id="PTHR24321:SF8">
    <property type="entry name" value="ESTRADIOL 17-BETA-DEHYDROGENASE 8-RELATED"/>
    <property type="match status" value="1"/>
</dbReference>
<dbReference type="InterPro" id="IPR020904">
    <property type="entry name" value="Sc_DH/Rdtase_CS"/>
</dbReference>
<dbReference type="PROSITE" id="PS00061">
    <property type="entry name" value="ADH_SHORT"/>
    <property type="match status" value="1"/>
</dbReference>
<gene>
    <name evidence="4" type="ORF">TRUGW13939_04793</name>
</gene>
<dbReference type="AlphaFoldDB" id="A0A7H8QW04"/>
<dbReference type="Proteomes" id="UP000509510">
    <property type="component" value="Chromosome II"/>
</dbReference>
<keyword evidence="3" id="KW-0560">Oxidoreductase</keyword>
<evidence type="ECO:0000256" key="3">
    <source>
        <dbReference type="ARBA" id="ARBA00023002"/>
    </source>
</evidence>
<name>A0A7H8QW04_TALRU</name>
<dbReference type="RefSeq" id="XP_035343853.1">
    <property type="nucleotide sequence ID" value="XM_035487960.1"/>
</dbReference>
<reference evidence="5" key="1">
    <citation type="submission" date="2020-06" db="EMBL/GenBank/DDBJ databases">
        <title>A chromosome-scale genome assembly of Talaromyces rugulosus W13939.</title>
        <authorList>
            <person name="Wang B."/>
            <person name="Guo L."/>
            <person name="Ye K."/>
            <person name="Wang L."/>
        </authorList>
    </citation>
    <scope>NUCLEOTIDE SEQUENCE [LARGE SCALE GENOMIC DNA]</scope>
    <source>
        <strain evidence="5">W13939</strain>
    </source>
</reference>
<organism evidence="4 5">
    <name type="scientific">Talaromyces rugulosus</name>
    <name type="common">Penicillium rugulosum</name>
    <dbReference type="NCBI Taxonomy" id="121627"/>
    <lineage>
        <taxon>Eukaryota</taxon>
        <taxon>Fungi</taxon>
        <taxon>Dikarya</taxon>
        <taxon>Ascomycota</taxon>
        <taxon>Pezizomycotina</taxon>
        <taxon>Eurotiomycetes</taxon>
        <taxon>Eurotiomycetidae</taxon>
        <taxon>Eurotiales</taxon>
        <taxon>Trichocomaceae</taxon>
        <taxon>Talaromyces</taxon>
        <taxon>Talaromyces sect. Islandici</taxon>
    </lineage>
</organism>
<dbReference type="OrthoDB" id="4221234at2759"/>
<dbReference type="Gene3D" id="3.40.50.720">
    <property type="entry name" value="NAD(P)-binding Rossmann-like Domain"/>
    <property type="match status" value="1"/>
</dbReference>
<dbReference type="PANTHER" id="PTHR24321">
    <property type="entry name" value="DEHYDROGENASES, SHORT CHAIN"/>
    <property type="match status" value="1"/>
</dbReference>
<sequence>MTIPSHLLTITPLAGKTAVVTGAGGGIGKAIAVLFASAGANVVIAEINEEAGKQAAAEIQSSGGHALFVATDVSKSASVQSMVQAALTRFGGLHVAVNNAAMQCDTTPVSELDEDYWNKIISVNFTGVALCLKWELQAMIAQGSGGSIINMASATIRKPGPQMPAYTAAKHGVLGLTRSAAMENGVHKIRVNALSPGGTMTELTATGLEKLGLTEADMASRIGVLGRFAKPEEIAHAALWLALDTSSYITGAFMPVDAGYDLV</sequence>
<evidence type="ECO:0000313" key="4">
    <source>
        <dbReference type="EMBL" id="QKX57675.1"/>
    </source>
</evidence>
<dbReference type="InterPro" id="IPR036291">
    <property type="entry name" value="NAD(P)-bd_dom_sf"/>
</dbReference>
<dbReference type="SUPFAM" id="SSF51735">
    <property type="entry name" value="NAD(P)-binding Rossmann-fold domains"/>
    <property type="match status" value="1"/>
</dbReference>
<dbReference type="PRINTS" id="PR00080">
    <property type="entry name" value="SDRFAMILY"/>
</dbReference>
<dbReference type="FunFam" id="3.40.50.720:FF:000084">
    <property type="entry name" value="Short-chain dehydrogenase reductase"/>
    <property type="match status" value="1"/>
</dbReference>
<dbReference type="PRINTS" id="PR00081">
    <property type="entry name" value="GDHRDH"/>
</dbReference>
<evidence type="ECO:0008006" key="6">
    <source>
        <dbReference type="Google" id="ProtNLM"/>
    </source>
</evidence>
<dbReference type="Pfam" id="PF13561">
    <property type="entry name" value="adh_short_C2"/>
    <property type="match status" value="1"/>
</dbReference>
<protein>
    <recommendedName>
        <fullName evidence="6">Glucose 1-dehydrogenase</fullName>
    </recommendedName>
</protein>
<dbReference type="CDD" id="cd05233">
    <property type="entry name" value="SDR_c"/>
    <property type="match status" value="1"/>
</dbReference>
<comment type="similarity">
    <text evidence="1">Belongs to the short-chain dehydrogenases/reductases (SDR) family.</text>
</comment>
<evidence type="ECO:0000313" key="5">
    <source>
        <dbReference type="Proteomes" id="UP000509510"/>
    </source>
</evidence>
<dbReference type="KEGG" id="trg:TRUGW13939_04793"/>
<dbReference type="InterPro" id="IPR002347">
    <property type="entry name" value="SDR_fam"/>
</dbReference>